<dbReference type="InterPro" id="IPR018680">
    <property type="entry name" value="DUF2164"/>
</dbReference>
<proteinExistence type="predicted"/>
<dbReference type="AlphaFoldDB" id="A0A0G1DLL6"/>
<evidence type="ECO:0008006" key="3">
    <source>
        <dbReference type="Google" id="ProtNLM"/>
    </source>
</evidence>
<comment type="caution">
    <text evidence="1">The sequence shown here is derived from an EMBL/GenBank/DDBJ whole genome shotgun (WGS) entry which is preliminary data.</text>
</comment>
<sequence>MATQKKPWDFLTQDERKHAIDKIMTFFAEERDEEIGVIAAEEILDMCLELLGPKVYNDGVLDAKDWFKKQLGNLELDYDLLKK</sequence>
<gene>
    <name evidence="1" type="ORF">UV42_C0021G0011</name>
</gene>
<dbReference type="Pfam" id="PF09932">
    <property type="entry name" value="DUF2164"/>
    <property type="match status" value="1"/>
</dbReference>
<dbReference type="Proteomes" id="UP000033867">
    <property type="component" value="Unassembled WGS sequence"/>
</dbReference>
<name>A0A0G1DLL6_9BACT</name>
<reference evidence="1 2" key="1">
    <citation type="journal article" date="2015" name="Nature">
        <title>rRNA introns, odd ribosomes, and small enigmatic genomes across a large radiation of phyla.</title>
        <authorList>
            <person name="Brown C.T."/>
            <person name="Hug L.A."/>
            <person name="Thomas B.C."/>
            <person name="Sharon I."/>
            <person name="Castelle C.J."/>
            <person name="Singh A."/>
            <person name="Wilkins M.J."/>
            <person name="Williams K.H."/>
            <person name="Banfield J.F."/>
        </authorList>
    </citation>
    <scope>NUCLEOTIDE SEQUENCE [LARGE SCALE GENOMIC DNA]</scope>
</reference>
<protein>
    <recommendedName>
        <fullName evidence="3">DUF2164 domain-containing protein</fullName>
    </recommendedName>
</protein>
<accession>A0A0G1DLL6</accession>
<organism evidence="1 2">
    <name type="scientific">Candidatus Magasanikbacteria bacterium GW2011_GWE2_42_7</name>
    <dbReference type="NCBI Taxonomy" id="1619052"/>
    <lineage>
        <taxon>Bacteria</taxon>
        <taxon>Candidatus Magasanikiibacteriota</taxon>
    </lineage>
</organism>
<evidence type="ECO:0000313" key="2">
    <source>
        <dbReference type="Proteomes" id="UP000033867"/>
    </source>
</evidence>
<dbReference type="EMBL" id="LCEK01000021">
    <property type="protein sequence ID" value="KKS71716.1"/>
    <property type="molecule type" value="Genomic_DNA"/>
</dbReference>
<evidence type="ECO:0000313" key="1">
    <source>
        <dbReference type="EMBL" id="KKS71716.1"/>
    </source>
</evidence>